<dbReference type="EMBL" id="LT670844">
    <property type="protein sequence ID" value="SHL19199.1"/>
    <property type="molecule type" value="Genomic_DNA"/>
</dbReference>
<dbReference type="InterPro" id="IPR020103">
    <property type="entry name" value="PsdUridine_synth_cat_dom_sf"/>
</dbReference>
<dbReference type="InterPro" id="IPR018496">
    <property type="entry name" value="PsdUridine_synth_RsuA/RluB_CS"/>
</dbReference>
<dbReference type="GO" id="GO:0120159">
    <property type="term" value="F:rRNA pseudouridine synthase activity"/>
    <property type="evidence" value="ECO:0007669"/>
    <property type="project" value="UniProtKB-ARBA"/>
</dbReference>
<evidence type="ECO:0000259" key="8">
    <source>
        <dbReference type="SMART" id="SM00363"/>
    </source>
</evidence>
<gene>
    <name evidence="9" type="ORF">SAMN05444159_5261</name>
</gene>
<evidence type="ECO:0000256" key="4">
    <source>
        <dbReference type="ARBA" id="ARBA00023235"/>
    </source>
</evidence>
<feature type="compositionally biased region" description="Basic and acidic residues" evidence="7">
    <location>
        <begin position="619"/>
        <end position="628"/>
    </location>
</feature>
<dbReference type="GO" id="GO:0003723">
    <property type="term" value="F:RNA binding"/>
    <property type="evidence" value="ECO:0007669"/>
    <property type="project" value="UniProtKB-KW"/>
</dbReference>
<dbReference type="SMART" id="SM00363">
    <property type="entry name" value="S4"/>
    <property type="match status" value="1"/>
</dbReference>
<dbReference type="PROSITE" id="PS01149">
    <property type="entry name" value="PSI_RSU"/>
    <property type="match status" value="1"/>
</dbReference>
<dbReference type="Pfam" id="PF01479">
    <property type="entry name" value="S4"/>
    <property type="match status" value="1"/>
</dbReference>
<dbReference type="CDD" id="cd00165">
    <property type="entry name" value="S4"/>
    <property type="match status" value="1"/>
</dbReference>
<feature type="region of interest" description="Disordered" evidence="7">
    <location>
        <begin position="1"/>
        <end position="363"/>
    </location>
</feature>
<dbReference type="InterPro" id="IPR002942">
    <property type="entry name" value="S4_RNA-bd"/>
</dbReference>
<dbReference type="Pfam" id="PF00849">
    <property type="entry name" value="PseudoU_synth_2"/>
    <property type="match status" value="1"/>
</dbReference>
<dbReference type="GO" id="GO:0000455">
    <property type="term" value="P:enzyme-directed rRNA pseudouridine synthesis"/>
    <property type="evidence" value="ECO:0007669"/>
    <property type="project" value="UniProtKB-ARBA"/>
</dbReference>
<dbReference type="InterPro" id="IPR000748">
    <property type="entry name" value="PsdUridine_synth_RsuA/RluB/E/F"/>
</dbReference>
<evidence type="ECO:0000256" key="3">
    <source>
        <dbReference type="ARBA" id="ARBA00022884"/>
    </source>
</evidence>
<proteinExistence type="inferred from homology"/>
<evidence type="ECO:0000256" key="6">
    <source>
        <dbReference type="RuleBase" id="RU003887"/>
    </source>
</evidence>
<dbReference type="FunFam" id="3.10.290.10:FF:000003">
    <property type="entry name" value="Pseudouridine synthase"/>
    <property type="match status" value="1"/>
</dbReference>
<keyword evidence="3 5" id="KW-0694">RNA-binding</keyword>
<accession>A0A1M6YMD9</accession>
<dbReference type="Gene3D" id="3.30.70.1560">
    <property type="entry name" value="Alpha-L RNA-binding motif"/>
    <property type="match status" value="1"/>
</dbReference>
<feature type="region of interest" description="Disordered" evidence="7">
    <location>
        <begin position="606"/>
        <end position="692"/>
    </location>
</feature>
<dbReference type="InterPro" id="IPR020094">
    <property type="entry name" value="TruA/RsuA/RluB/E/F_N"/>
</dbReference>
<keyword evidence="4 6" id="KW-0413">Isomerase</keyword>
<dbReference type="OrthoDB" id="9807213at2"/>
<feature type="compositionally biased region" description="Basic and acidic residues" evidence="7">
    <location>
        <begin position="75"/>
        <end position="330"/>
    </location>
</feature>
<dbReference type="SUPFAM" id="SSF55120">
    <property type="entry name" value="Pseudouridine synthase"/>
    <property type="match status" value="1"/>
</dbReference>
<evidence type="ECO:0000313" key="10">
    <source>
        <dbReference type="Proteomes" id="UP000189935"/>
    </source>
</evidence>
<feature type="compositionally biased region" description="Basic and acidic residues" evidence="7">
    <location>
        <begin position="656"/>
        <end position="666"/>
    </location>
</feature>
<evidence type="ECO:0000256" key="5">
    <source>
        <dbReference type="PROSITE-ProRule" id="PRU00182"/>
    </source>
</evidence>
<dbReference type="AlphaFoldDB" id="A0A1M6YMD9"/>
<dbReference type="InterPro" id="IPR036986">
    <property type="entry name" value="S4_RNA-bd_sf"/>
</dbReference>
<evidence type="ECO:0000256" key="2">
    <source>
        <dbReference type="ARBA" id="ARBA00008348"/>
    </source>
</evidence>
<dbReference type="SUPFAM" id="SSF55174">
    <property type="entry name" value="Alpha-L RNA-binding motif"/>
    <property type="match status" value="1"/>
</dbReference>
<dbReference type="EC" id="5.4.99.-" evidence="6"/>
<evidence type="ECO:0000256" key="1">
    <source>
        <dbReference type="ARBA" id="ARBA00000073"/>
    </source>
</evidence>
<dbReference type="Proteomes" id="UP000189935">
    <property type="component" value="Chromosome I"/>
</dbReference>
<feature type="compositionally biased region" description="Basic and acidic residues" evidence="7">
    <location>
        <begin position="683"/>
        <end position="692"/>
    </location>
</feature>
<dbReference type="PANTHER" id="PTHR47683">
    <property type="entry name" value="PSEUDOURIDINE SYNTHASE FAMILY PROTEIN-RELATED"/>
    <property type="match status" value="1"/>
</dbReference>
<dbReference type="InterPro" id="IPR006145">
    <property type="entry name" value="PsdUridine_synth_RsuA/RluA"/>
</dbReference>
<name>A0A1M6YMD9_9BRAD</name>
<dbReference type="Gene3D" id="3.10.290.10">
    <property type="entry name" value="RNA-binding S4 domain"/>
    <property type="match status" value="1"/>
</dbReference>
<dbReference type="PROSITE" id="PS50889">
    <property type="entry name" value="S4"/>
    <property type="match status" value="1"/>
</dbReference>
<reference evidence="9 10" key="1">
    <citation type="submission" date="2016-11" db="EMBL/GenBank/DDBJ databases">
        <authorList>
            <person name="Jaros S."/>
            <person name="Januszkiewicz K."/>
            <person name="Wedrychowicz H."/>
        </authorList>
    </citation>
    <scope>NUCLEOTIDE SEQUENCE [LARGE SCALE GENOMIC DNA]</scope>
    <source>
        <strain evidence="9 10">GAS499</strain>
    </source>
</reference>
<dbReference type="InterPro" id="IPR042092">
    <property type="entry name" value="PsdUridine_s_RsuA/RluB/E/F_cat"/>
</dbReference>
<dbReference type="InterPro" id="IPR050343">
    <property type="entry name" value="RsuA_PseudoU_synthase"/>
</dbReference>
<comment type="catalytic activity">
    <reaction evidence="1">
        <text>a uridine in RNA = a pseudouridine in RNA</text>
        <dbReference type="Rhea" id="RHEA:48348"/>
        <dbReference type="Rhea" id="RHEA-COMP:12068"/>
        <dbReference type="Rhea" id="RHEA-COMP:12069"/>
        <dbReference type="ChEBI" id="CHEBI:65314"/>
        <dbReference type="ChEBI" id="CHEBI:65315"/>
    </reaction>
</comment>
<feature type="domain" description="RNA-binding S4" evidence="8">
    <location>
        <begin position="364"/>
        <end position="423"/>
    </location>
</feature>
<organism evidence="9 10">
    <name type="scientific">Bradyrhizobium lablabi</name>
    <dbReference type="NCBI Taxonomy" id="722472"/>
    <lineage>
        <taxon>Bacteria</taxon>
        <taxon>Pseudomonadati</taxon>
        <taxon>Pseudomonadota</taxon>
        <taxon>Alphaproteobacteria</taxon>
        <taxon>Hyphomicrobiales</taxon>
        <taxon>Nitrobacteraceae</taxon>
        <taxon>Bradyrhizobium</taxon>
    </lineage>
</organism>
<sequence length="692" mass="78029">MPRDNDKNNDSRGRRDRPSGGKGRSGAARGPEKKFAKRGFGGKGEGDKRPYAGKPDGARSYAKKPYAGSGKPYAGKREGAPPRRDHADAPRPQRFNRDDRPRDGEKRPYTPRGDRPNYNRDDRAPRGESRPASRFAEKKFGDKRPYTPREGGGEKRPYTPRGEGFRGDGDRPRGDRPERKFGGDKKFSRGAPDRGPRKDFGSRDSDHSDRGPRRDFGADRGDSKPWQKRDASSPDHVGRNSRPAREGARSFDKPRDDRGGDARPRFSRSREDRPQGDRPFRERPKFDRPREDRPKFDRPREARNAWQEHPRSEGRSSDRPRRDNEDDSKIFAKRPAFGGRGAYRERPVEERRPARPPKVKKSGERIAKVVSRAGLASRRDAEEWIVQGRVTVNGRVINSPALDVTENDVITVDGKPLPPRERTRLFLFHKPRGLMTTHADPEGRPTVFDNLPEGLPRLISIGRLDFNTEGLLLLTNDGGLARALELPDTGWLRRYRVRAHGEVTQAQLDELKRGVEVDGVKYGPIDATLERDQGANVWLVFAIREGKNREVRNVMAHLGLEVNRLIRVSYGPFQLAELAEGAVEEVKTRVLRDQLGEKIAALAGADFNRPMPGEAQAAPEHEEADTPRGKKPFKPAGKSGLIADRKGRRVLVQRTGSEEARARNEAEANGYGPPRRPQRGYHGKRDLKPRDE</sequence>
<feature type="compositionally biased region" description="Basic and acidic residues" evidence="7">
    <location>
        <begin position="342"/>
        <end position="353"/>
    </location>
</feature>
<dbReference type="NCBIfam" id="TIGR00093">
    <property type="entry name" value="pseudouridine synthase"/>
    <property type="match status" value="1"/>
</dbReference>
<dbReference type="RefSeq" id="WP_079542631.1">
    <property type="nucleotide sequence ID" value="NZ_LT670844.1"/>
</dbReference>
<feature type="compositionally biased region" description="Basic and acidic residues" evidence="7">
    <location>
        <begin position="1"/>
        <end position="19"/>
    </location>
</feature>
<protein>
    <recommendedName>
        <fullName evidence="6">Pseudouridine synthase</fullName>
        <ecNumber evidence="6">5.4.99.-</ecNumber>
    </recommendedName>
</protein>
<comment type="similarity">
    <text evidence="2 6">Belongs to the pseudouridine synthase RsuA family.</text>
</comment>
<evidence type="ECO:0000256" key="7">
    <source>
        <dbReference type="SAM" id="MobiDB-lite"/>
    </source>
</evidence>
<evidence type="ECO:0000313" key="9">
    <source>
        <dbReference type="EMBL" id="SHL19199.1"/>
    </source>
</evidence>
<dbReference type="Gene3D" id="3.30.70.580">
    <property type="entry name" value="Pseudouridine synthase I, catalytic domain, N-terminal subdomain"/>
    <property type="match status" value="1"/>
</dbReference>
<dbReference type="PANTHER" id="PTHR47683:SF3">
    <property type="entry name" value="RIBOSOMAL LARGE SUBUNIT PSEUDOURIDINE SYNTHASE B"/>
    <property type="match status" value="1"/>
</dbReference>